<feature type="transmembrane region" description="Helical" evidence="5">
    <location>
        <begin position="210"/>
        <end position="233"/>
    </location>
</feature>
<feature type="domain" description="Sodium/calcium exchanger membrane region" evidence="6">
    <location>
        <begin position="4"/>
        <end position="144"/>
    </location>
</feature>
<organism evidence="7 8">
    <name type="scientific">Caenispirillum bisanense</name>
    <dbReference type="NCBI Taxonomy" id="414052"/>
    <lineage>
        <taxon>Bacteria</taxon>
        <taxon>Pseudomonadati</taxon>
        <taxon>Pseudomonadota</taxon>
        <taxon>Alphaproteobacteria</taxon>
        <taxon>Rhodospirillales</taxon>
        <taxon>Novispirillaceae</taxon>
        <taxon>Caenispirillum</taxon>
    </lineage>
</organism>
<dbReference type="RefSeq" id="WP_245913436.1">
    <property type="nucleotide sequence ID" value="NZ_OCNJ01000004.1"/>
</dbReference>
<evidence type="ECO:0000259" key="6">
    <source>
        <dbReference type="Pfam" id="PF01699"/>
    </source>
</evidence>
<reference evidence="7 8" key="1">
    <citation type="submission" date="2017-09" db="EMBL/GenBank/DDBJ databases">
        <authorList>
            <person name="Ehlers B."/>
            <person name="Leendertz F.H."/>
        </authorList>
    </citation>
    <scope>NUCLEOTIDE SEQUENCE [LARGE SCALE GENOMIC DNA]</scope>
    <source>
        <strain evidence="7 8">USBA 140</strain>
    </source>
</reference>
<dbReference type="GO" id="GO:0005262">
    <property type="term" value="F:calcium channel activity"/>
    <property type="evidence" value="ECO:0007669"/>
    <property type="project" value="TreeGrafter"/>
</dbReference>
<keyword evidence="3 5" id="KW-1133">Transmembrane helix</keyword>
<protein>
    <submittedName>
        <fullName evidence="7">Cation:H+ antiporter</fullName>
    </submittedName>
</protein>
<dbReference type="GO" id="GO:0008273">
    <property type="term" value="F:calcium, potassium:sodium antiporter activity"/>
    <property type="evidence" value="ECO:0007669"/>
    <property type="project" value="TreeGrafter"/>
</dbReference>
<dbReference type="InterPro" id="IPR004837">
    <property type="entry name" value="NaCa_Exmemb"/>
</dbReference>
<dbReference type="PANTHER" id="PTHR10846:SF8">
    <property type="entry name" value="INNER MEMBRANE PROTEIN YRBG"/>
    <property type="match status" value="1"/>
</dbReference>
<evidence type="ECO:0000256" key="2">
    <source>
        <dbReference type="ARBA" id="ARBA00022692"/>
    </source>
</evidence>
<dbReference type="GO" id="GO:0005886">
    <property type="term" value="C:plasma membrane"/>
    <property type="evidence" value="ECO:0007669"/>
    <property type="project" value="TreeGrafter"/>
</dbReference>
<name>A0A286GHE9_9PROT</name>
<dbReference type="InterPro" id="IPR044880">
    <property type="entry name" value="NCX_ion-bd_dom_sf"/>
</dbReference>
<dbReference type="AlphaFoldDB" id="A0A286GHE9"/>
<dbReference type="InterPro" id="IPR004481">
    <property type="entry name" value="K/Na/Ca-exchanger"/>
</dbReference>
<evidence type="ECO:0000256" key="5">
    <source>
        <dbReference type="SAM" id="Phobius"/>
    </source>
</evidence>
<accession>A0A286GHE9</accession>
<feature type="transmembrane region" description="Helical" evidence="5">
    <location>
        <begin position="240"/>
        <end position="262"/>
    </location>
</feature>
<feature type="transmembrane region" description="Helical" evidence="5">
    <location>
        <begin position="6"/>
        <end position="27"/>
    </location>
</feature>
<evidence type="ECO:0000313" key="7">
    <source>
        <dbReference type="EMBL" id="SOD94938.1"/>
    </source>
</evidence>
<dbReference type="GO" id="GO:0006874">
    <property type="term" value="P:intracellular calcium ion homeostasis"/>
    <property type="evidence" value="ECO:0007669"/>
    <property type="project" value="TreeGrafter"/>
</dbReference>
<evidence type="ECO:0000256" key="4">
    <source>
        <dbReference type="ARBA" id="ARBA00023136"/>
    </source>
</evidence>
<feature type="transmembrane region" description="Helical" evidence="5">
    <location>
        <begin position="39"/>
        <end position="62"/>
    </location>
</feature>
<feature type="transmembrane region" description="Helical" evidence="5">
    <location>
        <begin position="303"/>
        <end position="323"/>
    </location>
</feature>
<dbReference type="Pfam" id="PF01699">
    <property type="entry name" value="Na_Ca_ex"/>
    <property type="match status" value="2"/>
</dbReference>
<feature type="transmembrane region" description="Helical" evidence="5">
    <location>
        <begin position="172"/>
        <end position="190"/>
    </location>
</feature>
<dbReference type="Gene3D" id="6.10.280.80">
    <property type="entry name" value="NCX, peripheral helical region"/>
    <property type="match status" value="1"/>
</dbReference>
<evidence type="ECO:0000256" key="3">
    <source>
        <dbReference type="ARBA" id="ARBA00022989"/>
    </source>
</evidence>
<sequence length="324" mass="33592">MLMSWISFVAGLVLLVIAAEALVRGAVAMAERLGISPLVVGLTVVAFGTSAPELVVCVQAALEGSGGLVYGNVIGSNIANIMLILAFAALIQPVHAEMKPFARESAVLIAATLAMVAFTWGDGVMRLEGGILLAALATYLLWSYFRERRSAAQARAAAAELEELSTLQHKPWWVIIGATLVGLAGVVAGARFLVVGATAIARDWGVPEEVIGLTMVAVGTSLPELATAVAAALKKHNDVALGNVVGSNVFNILGIMGVAALVKPSAAPAQVMQFDVWVMLGVTLLLVPFFLSGRQLSRAEGGLLLGGYAAYIAVLFIGVETVFA</sequence>
<dbReference type="PANTHER" id="PTHR10846">
    <property type="entry name" value="SODIUM/POTASSIUM/CALCIUM EXCHANGER"/>
    <property type="match status" value="1"/>
</dbReference>
<evidence type="ECO:0000256" key="1">
    <source>
        <dbReference type="ARBA" id="ARBA00004141"/>
    </source>
</evidence>
<gene>
    <name evidence="7" type="ORF">SAMN05421508_104171</name>
</gene>
<comment type="subcellular location">
    <subcellularLocation>
        <location evidence="1">Membrane</location>
        <topology evidence="1">Multi-pass membrane protein</topology>
    </subcellularLocation>
</comment>
<dbReference type="Gene3D" id="1.20.1420.30">
    <property type="entry name" value="NCX, central ion-binding region"/>
    <property type="match status" value="1"/>
</dbReference>
<evidence type="ECO:0000313" key="8">
    <source>
        <dbReference type="Proteomes" id="UP000219621"/>
    </source>
</evidence>
<keyword evidence="2 5" id="KW-0812">Transmembrane</keyword>
<keyword evidence="8" id="KW-1185">Reference proteome</keyword>
<proteinExistence type="predicted"/>
<feature type="transmembrane region" description="Helical" evidence="5">
    <location>
        <begin position="101"/>
        <end position="121"/>
    </location>
</feature>
<feature type="transmembrane region" description="Helical" evidence="5">
    <location>
        <begin position="68"/>
        <end position="89"/>
    </location>
</feature>
<feature type="transmembrane region" description="Helical" evidence="5">
    <location>
        <begin position="274"/>
        <end position="291"/>
    </location>
</feature>
<dbReference type="Proteomes" id="UP000219621">
    <property type="component" value="Unassembled WGS sequence"/>
</dbReference>
<feature type="domain" description="Sodium/calcium exchanger membrane region" evidence="6">
    <location>
        <begin position="176"/>
        <end position="316"/>
    </location>
</feature>
<keyword evidence="4 5" id="KW-0472">Membrane</keyword>
<dbReference type="NCBIfam" id="TIGR00367">
    <property type="entry name" value="calcium/sodium antiporter"/>
    <property type="match status" value="1"/>
</dbReference>
<dbReference type="EMBL" id="OCNJ01000004">
    <property type="protein sequence ID" value="SOD94938.1"/>
    <property type="molecule type" value="Genomic_DNA"/>
</dbReference>
<feature type="transmembrane region" description="Helical" evidence="5">
    <location>
        <begin position="127"/>
        <end position="145"/>
    </location>
</feature>